<keyword evidence="14" id="KW-0067">ATP-binding</keyword>
<feature type="region of interest" description="Disordered" evidence="21">
    <location>
        <begin position="958"/>
        <end position="981"/>
    </location>
</feature>
<evidence type="ECO:0000256" key="21">
    <source>
        <dbReference type="SAM" id="MobiDB-lite"/>
    </source>
</evidence>
<dbReference type="FunFam" id="3.80.10.10:FF:000108">
    <property type="entry name" value="Leucine-rich repeat receptor-like serine/threonine-protein kinase BAM3"/>
    <property type="match status" value="1"/>
</dbReference>
<keyword evidence="15 22" id="KW-1133">Transmembrane helix</keyword>
<evidence type="ECO:0000256" key="13">
    <source>
        <dbReference type="ARBA" id="ARBA00022782"/>
    </source>
</evidence>
<dbReference type="GO" id="GO:0004674">
    <property type="term" value="F:protein serine/threonine kinase activity"/>
    <property type="evidence" value="ECO:0007669"/>
    <property type="project" value="UniProtKB-KW"/>
</dbReference>
<dbReference type="InterPro" id="IPR001245">
    <property type="entry name" value="Ser-Thr/Tyr_kinase_cat_dom"/>
</dbReference>
<keyword evidence="25" id="KW-1185">Reference proteome</keyword>
<dbReference type="FunFam" id="3.30.200.20:FF:000292">
    <property type="entry name" value="Leucine-rich repeat receptor-like serine/threonine-protein kinase BAM1"/>
    <property type="match status" value="1"/>
</dbReference>
<keyword evidence="13" id="KW-0221">Differentiation</keyword>
<dbReference type="Gene3D" id="3.30.200.20">
    <property type="entry name" value="Phosphorylase Kinase, domain 1"/>
    <property type="match status" value="1"/>
</dbReference>
<evidence type="ECO:0000256" key="23">
    <source>
        <dbReference type="SAM" id="SignalP"/>
    </source>
</evidence>
<comment type="similarity">
    <text evidence="2">Belongs to the protein kinase superfamily. Ser/Thr protein kinase family.</text>
</comment>
<dbReference type="SUPFAM" id="SSF52047">
    <property type="entry name" value="RNI-like"/>
    <property type="match status" value="1"/>
</dbReference>
<evidence type="ECO:0000256" key="17">
    <source>
        <dbReference type="ARBA" id="ARBA00023170"/>
    </source>
</evidence>
<dbReference type="AlphaFoldDB" id="A0A6I9QNA9"/>
<keyword evidence="4" id="KW-0217">Developmental protein</keyword>
<keyword evidence="18" id="KW-0325">Glycoprotein</keyword>
<evidence type="ECO:0000256" key="20">
    <source>
        <dbReference type="ARBA" id="ARBA00048679"/>
    </source>
</evidence>
<evidence type="ECO:0000256" key="18">
    <source>
        <dbReference type="ARBA" id="ARBA00023180"/>
    </source>
</evidence>
<dbReference type="InterPro" id="IPR008271">
    <property type="entry name" value="Ser/Thr_kinase_AS"/>
</dbReference>
<protein>
    <recommendedName>
        <fullName evidence="3">non-specific serine/threonine protein kinase</fullName>
        <ecNumber evidence="3">2.7.11.1</ecNumber>
    </recommendedName>
</protein>
<dbReference type="InterPro" id="IPR050647">
    <property type="entry name" value="Plant_LRR-RLKs"/>
</dbReference>
<evidence type="ECO:0000256" key="8">
    <source>
        <dbReference type="ARBA" id="ARBA00022692"/>
    </source>
</evidence>
<dbReference type="InterPro" id="IPR013210">
    <property type="entry name" value="LRR_N_plant-typ"/>
</dbReference>
<dbReference type="GO" id="GO:0033612">
    <property type="term" value="F:receptor serine/threonine kinase binding"/>
    <property type="evidence" value="ECO:0007669"/>
    <property type="project" value="TreeGrafter"/>
</dbReference>
<dbReference type="Pfam" id="PF07714">
    <property type="entry name" value="PK_Tyr_Ser-Thr"/>
    <property type="match status" value="1"/>
</dbReference>
<comment type="subcellular location">
    <subcellularLocation>
        <location evidence="1">Membrane</location>
        <topology evidence="1">Single-pass membrane protein</topology>
    </subcellularLocation>
</comment>
<keyword evidence="5" id="KW-0723">Serine/threonine-protein kinase</keyword>
<evidence type="ECO:0000259" key="24">
    <source>
        <dbReference type="PROSITE" id="PS50011"/>
    </source>
</evidence>
<evidence type="ECO:0000256" key="2">
    <source>
        <dbReference type="ARBA" id="ARBA00008684"/>
    </source>
</evidence>
<dbReference type="PROSITE" id="PS50011">
    <property type="entry name" value="PROTEIN_KINASE_DOM"/>
    <property type="match status" value="1"/>
</dbReference>
<feature type="domain" description="Protein kinase" evidence="24">
    <location>
        <begin position="683"/>
        <end position="957"/>
    </location>
</feature>
<evidence type="ECO:0000256" key="10">
    <source>
        <dbReference type="ARBA" id="ARBA00022737"/>
    </source>
</evidence>
<evidence type="ECO:0000256" key="4">
    <source>
        <dbReference type="ARBA" id="ARBA00022473"/>
    </source>
</evidence>
<name>A0A6I9QNA9_ELAGV</name>
<keyword evidence="7" id="KW-0808">Transferase</keyword>
<dbReference type="OrthoDB" id="759971at2759"/>
<dbReference type="GO" id="GO:0016020">
    <property type="term" value="C:membrane"/>
    <property type="evidence" value="ECO:0007669"/>
    <property type="project" value="UniProtKB-SubCell"/>
</dbReference>
<dbReference type="SMART" id="SM00220">
    <property type="entry name" value="S_TKc"/>
    <property type="match status" value="1"/>
</dbReference>
<evidence type="ECO:0000256" key="3">
    <source>
        <dbReference type="ARBA" id="ARBA00012513"/>
    </source>
</evidence>
<evidence type="ECO:0000256" key="19">
    <source>
        <dbReference type="ARBA" id="ARBA00047899"/>
    </source>
</evidence>
<keyword evidence="10" id="KW-0677">Repeat</keyword>
<dbReference type="KEGG" id="egu:105038517"/>
<dbReference type="Pfam" id="PF08263">
    <property type="entry name" value="LRRNT_2"/>
    <property type="match status" value="1"/>
</dbReference>
<keyword evidence="16 22" id="KW-0472">Membrane</keyword>
<dbReference type="GO" id="GO:0030154">
    <property type="term" value="P:cell differentiation"/>
    <property type="evidence" value="ECO:0007669"/>
    <property type="project" value="UniProtKB-KW"/>
</dbReference>
<comment type="catalytic activity">
    <reaction evidence="20">
        <text>L-seryl-[protein] + ATP = O-phospho-L-seryl-[protein] + ADP + H(+)</text>
        <dbReference type="Rhea" id="RHEA:17989"/>
        <dbReference type="Rhea" id="RHEA-COMP:9863"/>
        <dbReference type="Rhea" id="RHEA-COMP:11604"/>
        <dbReference type="ChEBI" id="CHEBI:15378"/>
        <dbReference type="ChEBI" id="CHEBI:29999"/>
        <dbReference type="ChEBI" id="CHEBI:30616"/>
        <dbReference type="ChEBI" id="CHEBI:83421"/>
        <dbReference type="ChEBI" id="CHEBI:456216"/>
        <dbReference type="EC" id="2.7.11.1"/>
    </reaction>
</comment>
<evidence type="ECO:0000256" key="22">
    <source>
        <dbReference type="SAM" id="Phobius"/>
    </source>
</evidence>
<comment type="catalytic activity">
    <reaction evidence="19">
        <text>L-threonyl-[protein] + ATP = O-phospho-L-threonyl-[protein] + ADP + H(+)</text>
        <dbReference type="Rhea" id="RHEA:46608"/>
        <dbReference type="Rhea" id="RHEA-COMP:11060"/>
        <dbReference type="Rhea" id="RHEA-COMP:11605"/>
        <dbReference type="ChEBI" id="CHEBI:15378"/>
        <dbReference type="ChEBI" id="CHEBI:30013"/>
        <dbReference type="ChEBI" id="CHEBI:30616"/>
        <dbReference type="ChEBI" id="CHEBI:61977"/>
        <dbReference type="ChEBI" id="CHEBI:456216"/>
        <dbReference type="EC" id="2.7.11.1"/>
    </reaction>
</comment>
<dbReference type="InterPro" id="IPR000719">
    <property type="entry name" value="Prot_kinase_dom"/>
</dbReference>
<evidence type="ECO:0000313" key="25">
    <source>
        <dbReference type="Proteomes" id="UP000504607"/>
    </source>
</evidence>
<evidence type="ECO:0000256" key="16">
    <source>
        <dbReference type="ARBA" id="ARBA00023136"/>
    </source>
</evidence>
<evidence type="ECO:0000313" key="26">
    <source>
        <dbReference type="RefSeq" id="XP_010912647.1"/>
    </source>
</evidence>
<keyword evidence="11" id="KW-0547">Nucleotide-binding</keyword>
<evidence type="ECO:0000256" key="5">
    <source>
        <dbReference type="ARBA" id="ARBA00022527"/>
    </source>
</evidence>
<feature type="chain" id="PRO_5027012874" description="non-specific serine/threonine protein kinase" evidence="23">
    <location>
        <begin position="19"/>
        <end position="992"/>
    </location>
</feature>
<dbReference type="SUPFAM" id="SSF56112">
    <property type="entry name" value="Protein kinase-like (PK-like)"/>
    <property type="match status" value="1"/>
</dbReference>
<reference evidence="26" key="1">
    <citation type="submission" date="2025-08" db="UniProtKB">
        <authorList>
            <consortium name="RefSeq"/>
        </authorList>
    </citation>
    <scope>IDENTIFICATION</scope>
</reference>
<dbReference type="PROSITE" id="PS00108">
    <property type="entry name" value="PROTEIN_KINASE_ST"/>
    <property type="match status" value="1"/>
</dbReference>
<feature type="signal peptide" evidence="23">
    <location>
        <begin position="1"/>
        <end position="18"/>
    </location>
</feature>
<dbReference type="Gene3D" id="3.80.10.10">
    <property type="entry name" value="Ribonuclease Inhibitor"/>
    <property type="match status" value="4"/>
</dbReference>
<dbReference type="InterPro" id="IPR032675">
    <property type="entry name" value="LRR_dom_sf"/>
</dbReference>
<evidence type="ECO:0000256" key="6">
    <source>
        <dbReference type="ARBA" id="ARBA00022614"/>
    </source>
</evidence>
<dbReference type="PANTHER" id="PTHR48056:SF38">
    <property type="entry name" value="LEUCINE-RICH REPEAT RECEPTOR-LIKE SERINE_THREONINE-PROTEIN KINASE BAM1"/>
    <property type="match status" value="1"/>
</dbReference>
<dbReference type="SMART" id="SM00369">
    <property type="entry name" value="LRR_TYP"/>
    <property type="match status" value="6"/>
</dbReference>
<accession>A0A6I9QNA9</accession>
<evidence type="ECO:0000256" key="15">
    <source>
        <dbReference type="ARBA" id="ARBA00022989"/>
    </source>
</evidence>
<evidence type="ECO:0000256" key="12">
    <source>
        <dbReference type="ARBA" id="ARBA00022777"/>
    </source>
</evidence>
<dbReference type="RefSeq" id="XP_010912647.1">
    <property type="nucleotide sequence ID" value="XM_010914345.3"/>
</dbReference>
<evidence type="ECO:0000256" key="9">
    <source>
        <dbReference type="ARBA" id="ARBA00022729"/>
    </source>
</evidence>
<dbReference type="Pfam" id="PF00560">
    <property type="entry name" value="LRR_1"/>
    <property type="match status" value="8"/>
</dbReference>
<dbReference type="InParanoid" id="A0A6I9QNA9"/>
<dbReference type="FunFam" id="1.10.510.10:FF:000201">
    <property type="entry name" value="Leucine-rich repeat receptor-like serine/threonine-protein kinase"/>
    <property type="match status" value="1"/>
</dbReference>
<evidence type="ECO:0000256" key="14">
    <source>
        <dbReference type="ARBA" id="ARBA00022840"/>
    </source>
</evidence>
<dbReference type="InterPro" id="IPR011009">
    <property type="entry name" value="Kinase-like_dom_sf"/>
</dbReference>
<keyword evidence="8 22" id="KW-0812">Transmembrane</keyword>
<dbReference type="PANTHER" id="PTHR48056">
    <property type="entry name" value="LRR RECEPTOR-LIKE SERINE/THREONINE-PROTEIN KINASE-RELATED"/>
    <property type="match status" value="1"/>
</dbReference>
<dbReference type="GO" id="GO:0009908">
    <property type="term" value="P:flower development"/>
    <property type="evidence" value="ECO:0007669"/>
    <property type="project" value="UniProtKB-ARBA"/>
</dbReference>
<feature type="compositionally biased region" description="Basic and acidic residues" evidence="21">
    <location>
        <begin position="971"/>
        <end position="981"/>
    </location>
</feature>
<organism evidence="25 26">
    <name type="scientific">Elaeis guineensis var. tenera</name>
    <name type="common">Oil palm</name>
    <dbReference type="NCBI Taxonomy" id="51953"/>
    <lineage>
        <taxon>Eukaryota</taxon>
        <taxon>Viridiplantae</taxon>
        <taxon>Streptophyta</taxon>
        <taxon>Embryophyta</taxon>
        <taxon>Tracheophyta</taxon>
        <taxon>Spermatophyta</taxon>
        <taxon>Magnoliopsida</taxon>
        <taxon>Liliopsida</taxon>
        <taxon>Arecaceae</taxon>
        <taxon>Arecoideae</taxon>
        <taxon>Cocoseae</taxon>
        <taxon>Elaeidinae</taxon>
        <taxon>Elaeis</taxon>
    </lineage>
</organism>
<dbReference type="GeneID" id="105038517"/>
<dbReference type="GO" id="GO:0010075">
    <property type="term" value="P:regulation of meristem growth"/>
    <property type="evidence" value="ECO:0007669"/>
    <property type="project" value="UniProtKB-ARBA"/>
</dbReference>
<evidence type="ECO:0000256" key="1">
    <source>
        <dbReference type="ARBA" id="ARBA00004167"/>
    </source>
</evidence>
<dbReference type="InterPro" id="IPR001611">
    <property type="entry name" value="Leu-rich_rpt"/>
</dbReference>
<sequence>MVPLLLLSLFSLLNSCTSLHNDATVLASLRNSFHSTSPELNSWNTSNLGSACSWFGVRCERRRVVAIDLSNLNISGSISLEISGLQSLVNLSLAGNDLEGNIQVSNLPSLRHLNISINQFSGGLDWDYSSLPSLEVFDAYNNNFTAPLPPGVSNLKRIKYLDLGGNFFHGSIPASYGSLVELEYLSLNGNDLRGRIPRELGNLTNLKHLYLGFYNVFDGGIPTELGKLINLVHLELSSCGLDGEIPHQLGNLVSLDTLFIHTNFLSGSIPASLGNLTRLVHLDLSNNALTGEIPHKLATLSGLSLLNLFMNRLHGSIPEFVAELPNLDTFQLFRNNFTGAIPQRLGSNGRIRVLDLSSNKLTGTIPDELCPSNQLKVLILLKNFLFGPIPESLGKCLSLTRVRLGQNYLNGTIPPGFVYLPQLNLLDLQDNYLSGPISENSNSSHSQTQLTQLILSNNLLSGSIPHSISNFSSLQELRLNGNRFDGPISCSISKLRHVVLLDLSHNALSGKIPPEIGNCAQLTYLDLSRNNLSGPIPPEIARIGILNYMNLSTNHLDGMIPRSMSSMRSLTAVDFSFNNLSGRLPDSGQLAYFNASSFAGNPRLCGPVLNNPCNNTAGPVQSRRIRGDFKLVLALGLLLCSLVFAAAAIVRARSYRGASDGDTWRLTAFGKVDFAVSDVLECMKDVNVIGRGGAGVVYLGHTRTGEQIAVKRLMGFGSNGHDRGFRAEIRTLGTIRHRNIVRLLAFCSNRDTNVLVYEHMSNGSLGEVLHGKPGGFLGWDRRYRIAVEAARGLCYLHHDCSPMIVHRDVKSNNILLGANFEAHVADFGLAKFLQDGGASECMSAIAGSYGYIAPEYAYTLKVDEKSDVYSFGVVLLELITGRRPVGEFGEGVDIVQWAKRITNCDKNNVAKIVDSRLSTVPINEVMHVFFITMLCIHENSIERPTMREVVQMLSEFPHHASEDQSPSSSAPRKEESLDKETNCYRLFPDLLT</sequence>
<dbReference type="GO" id="GO:0005524">
    <property type="term" value="F:ATP binding"/>
    <property type="evidence" value="ECO:0007669"/>
    <property type="project" value="UniProtKB-KW"/>
</dbReference>
<gene>
    <name evidence="26" type="primary">LOC105038517</name>
</gene>
<dbReference type="FunFam" id="3.80.10.10:FF:000371">
    <property type="entry name" value="Leucine-rich repeat receptor-like serine/threonine-protein kinase BAM3"/>
    <property type="match status" value="1"/>
</dbReference>
<feature type="transmembrane region" description="Helical" evidence="22">
    <location>
        <begin position="631"/>
        <end position="650"/>
    </location>
</feature>
<evidence type="ECO:0000256" key="11">
    <source>
        <dbReference type="ARBA" id="ARBA00022741"/>
    </source>
</evidence>
<dbReference type="Gene3D" id="1.10.510.10">
    <property type="entry name" value="Transferase(Phosphotransferase) domain 1"/>
    <property type="match status" value="1"/>
</dbReference>
<dbReference type="FunCoup" id="A0A6I9QNA9">
    <property type="interactions" value="1917"/>
</dbReference>
<keyword evidence="9 23" id="KW-0732">Signal</keyword>
<dbReference type="FunFam" id="3.80.10.10:FF:000560">
    <property type="entry name" value="Leucine-rich repeat receptor-like serine/threonine-protein kinase BAM3"/>
    <property type="match status" value="1"/>
</dbReference>
<dbReference type="EC" id="2.7.11.1" evidence="3"/>
<dbReference type="InterPro" id="IPR003591">
    <property type="entry name" value="Leu-rich_rpt_typical-subtyp"/>
</dbReference>
<proteinExistence type="inferred from homology"/>
<dbReference type="Proteomes" id="UP000504607">
    <property type="component" value="Chromosome 2"/>
</dbReference>
<evidence type="ECO:0000256" key="7">
    <source>
        <dbReference type="ARBA" id="ARBA00022679"/>
    </source>
</evidence>
<keyword evidence="17" id="KW-0675">Receptor</keyword>
<dbReference type="SUPFAM" id="SSF52058">
    <property type="entry name" value="L domain-like"/>
    <property type="match status" value="1"/>
</dbReference>
<keyword evidence="12" id="KW-0418">Kinase</keyword>
<keyword evidence="6" id="KW-0433">Leucine-rich repeat</keyword>